<dbReference type="EMBL" id="JBFXLT010000155">
    <property type="protein sequence ID" value="KAL2803002.1"/>
    <property type="molecule type" value="Genomic_DNA"/>
</dbReference>
<evidence type="ECO:0000256" key="1">
    <source>
        <dbReference type="SAM" id="MobiDB-lite"/>
    </source>
</evidence>
<dbReference type="Proteomes" id="UP001610334">
    <property type="component" value="Unassembled WGS sequence"/>
</dbReference>
<protein>
    <recommendedName>
        <fullName evidence="5">Actin</fullName>
    </recommendedName>
</protein>
<sequence>MRVVGGRTSTTSPNPGIVHRHGIVRDNYKPDPPVLSTRHSFAAPSIGITRSGQSKR</sequence>
<name>A0ABR4GVA8_9EURO</name>
<feature type="region of interest" description="Disordered" evidence="1">
    <location>
        <begin position="1"/>
        <end position="56"/>
    </location>
</feature>
<accession>A0ABR4GVA8</accession>
<evidence type="ECO:0008006" key="5">
    <source>
        <dbReference type="Google" id="ProtNLM"/>
    </source>
</evidence>
<comment type="caution">
    <text evidence="2">The sequence shown here is derived from an EMBL/GenBank/DDBJ whole genome shotgun (WGS) entry which is preliminary data.</text>
</comment>
<proteinExistence type="predicted"/>
<evidence type="ECO:0000313" key="3">
    <source>
        <dbReference type="EMBL" id="KAL2810051.1"/>
    </source>
</evidence>
<keyword evidence="4" id="KW-1185">Reference proteome</keyword>
<reference evidence="2 4" key="1">
    <citation type="submission" date="2024-07" db="EMBL/GenBank/DDBJ databases">
        <title>Section-level genome sequencing and comparative genomics of Aspergillus sections Usti and Cavernicolus.</title>
        <authorList>
            <consortium name="Lawrence Berkeley National Laboratory"/>
            <person name="Nybo J.L."/>
            <person name="Vesth T.C."/>
            <person name="Theobald S."/>
            <person name="Frisvad J.C."/>
            <person name="Larsen T.O."/>
            <person name="Kjaerboelling I."/>
            <person name="Rothschild-Mancinelli K."/>
            <person name="Lyhne E.K."/>
            <person name="Kogle M.E."/>
            <person name="Barry K."/>
            <person name="Clum A."/>
            <person name="Na H."/>
            <person name="Ledsgaard L."/>
            <person name="Lin J."/>
            <person name="Lipzen A."/>
            <person name="Kuo A."/>
            <person name="Riley R."/>
            <person name="Mondo S."/>
            <person name="Labutti K."/>
            <person name="Haridas S."/>
            <person name="Pangalinan J."/>
            <person name="Salamov A.A."/>
            <person name="Simmons B.A."/>
            <person name="Magnuson J.K."/>
            <person name="Chen J."/>
            <person name="Drula E."/>
            <person name="Henrissat B."/>
            <person name="Wiebenga A."/>
            <person name="Lubbers R.J."/>
            <person name="Gomes A.C."/>
            <person name="Makela M.R."/>
            <person name="Stajich J."/>
            <person name="Grigoriev I.V."/>
            <person name="Mortensen U.H."/>
            <person name="De Vries R.P."/>
            <person name="Baker S.E."/>
            <person name="Andersen M.R."/>
        </authorList>
    </citation>
    <scope>NUCLEOTIDE SEQUENCE [LARGE SCALE GENOMIC DNA]</scope>
    <source>
        <strain evidence="2 4">CBS 588.65</strain>
    </source>
</reference>
<dbReference type="EMBL" id="JBFXLT010000078">
    <property type="protein sequence ID" value="KAL2810051.1"/>
    <property type="molecule type" value="Genomic_DNA"/>
</dbReference>
<evidence type="ECO:0000313" key="2">
    <source>
        <dbReference type="EMBL" id="KAL2803002.1"/>
    </source>
</evidence>
<organism evidence="2 4">
    <name type="scientific">Aspergillus granulosus</name>
    <dbReference type="NCBI Taxonomy" id="176169"/>
    <lineage>
        <taxon>Eukaryota</taxon>
        <taxon>Fungi</taxon>
        <taxon>Dikarya</taxon>
        <taxon>Ascomycota</taxon>
        <taxon>Pezizomycotina</taxon>
        <taxon>Eurotiomycetes</taxon>
        <taxon>Eurotiomycetidae</taxon>
        <taxon>Eurotiales</taxon>
        <taxon>Aspergillaceae</taxon>
        <taxon>Aspergillus</taxon>
        <taxon>Aspergillus subgen. Nidulantes</taxon>
    </lineage>
</organism>
<evidence type="ECO:0000313" key="4">
    <source>
        <dbReference type="Proteomes" id="UP001610334"/>
    </source>
</evidence>
<gene>
    <name evidence="3" type="ORF">BJX63DRAFT_403411</name>
    <name evidence="2" type="ORF">BJX63DRAFT_413354</name>
</gene>